<dbReference type="AlphaFoldDB" id="A0A4R8M9S8"/>
<protein>
    <recommendedName>
        <fullName evidence="4">Lipoprotein</fullName>
    </recommendedName>
</protein>
<gene>
    <name evidence="2" type="ORF">DFQ06_2226</name>
</gene>
<comment type="caution">
    <text evidence="2">The sequence shown here is derived from an EMBL/GenBank/DDBJ whole genome shotgun (WGS) entry which is preliminary data.</text>
</comment>
<dbReference type="RefSeq" id="WP_133967640.1">
    <property type="nucleotide sequence ID" value="NZ_CANLRM010000002.1"/>
</dbReference>
<feature type="chain" id="PRO_5020191359" description="Lipoprotein" evidence="1">
    <location>
        <begin position="25"/>
        <end position="281"/>
    </location>
</feature>
<evidence type="ECO:0000313" key="3">
    <source>
        <dbReference type="Proteomes" id="UP000294824"/>
    </source>
</evidence>
<keyword evidence="1" id="KW-0732">Signal</keyword>
<keyword evidence="3" id="KW-1185">Reference proteome</keyword>
<dbReference type="Proteomes" id="UP000294824">
    <property type="component" value="Unassembled WGS sequence"/>
</dbReference>
<evidence type="ECO:0000256" key="1">
    <source>
        <dbReference type="SAM" id="SignalP"/>
    </source>
</evidence>
<evidence type="ECO:0008006" key="4">
    <source>
        <dbReference type="Google" id="ProtNLM"/>
    </source>
</evidence>
<reference evidence="2 3" key="1">
    <citation type="submission" date="2019-03" db="EMBL/GenBank/DDBJ databases">
        <title>Genomic Encyclopedia of Type Strains, Phase III (KMG-III): the genomes of soil and plant-associated and newly described type strains.</title>
        <authorList>
            <person name="Whitman W."/>
        </authorList>
    </citation>
    <scope>NUCLEOTIDE SEQUENCE [LARGE SCALE GENOMIC DNA]</scope>
    <source>
        <strain evidence="2 3">CECT 8301</strain>
    </source>
</reference>
<accession>A0A4R8M9S8</accession>
<feature type="signal peptide" evidence="1">
    <location>
        <begin position="1"/>
        <end position="24"/>
    </location>
</feature>
<name>A0A4R8M9S8_9FLAO</name>
<sequence>MMKPLKIYGLLFMAMLCVSSCVNLKHVNTYSSESLTGVQYFETLNYSFQQSCLDKCFEEKINALEFLDQNCNCKQEKVADSITLKIYASVFGYFDGLTNLSDNDLTSYKTEALSNALSEGDFGSITIKKEHVESYTKVSQLLIHAFTDSYRKKKIKTYIKDTNASVKSLISFLDFNISSNLNGKLEVKKNRLKADYFDLVKDTSLSNFEKRNTIKEYYNSILEIEQQQAKFTAYSKTLSAISAGHQKLYDDIDHVSSKAVKQELLQSASEIKSIISELKKL</sequence>
<organism evidence="2 3">
    <name type="scientific">Algibacter lectus</name>
    <dbReference type="NCBI Taxonomy" id="221126"/>
    <lineage>
        <taxon>Bacteria</taxon>
        <taxon>Pseudomonadati</taxon>
        <taxon>Bacteroidota</taxon>
        <taxon>Flavobacteriia</taxon>
        <taxon>Flavobacteriales</taxon>
        <taxon>Flavobacteriaceae</taxon>
        <taxon>Algibacter</taxon>
    </lineage>
</organism>
<evidence type="ECO:0000313" key="2">
    <source>
        <dbReference type="EMBL" id="TDY62389.1"/>
    </source>
</evidence>
<dbReference type="EMBL" id="SORL01000008">
    <property type="protein sequence ID" value="TDY62389.1"/>
    <property type="molecule type" value="Genomic_DNA"/>
</dbReference>
<proteinExistence type="predicted"/>